<dbReference type="SUPFAM" id="SSF88723">
    <property type="entry name" value="PIN domain-like"/>
    <property type="match status" value="1"/>
</dbReference>
<dbReference type="Pfam" id="PF13470">
    <property type="entry name" value="PIN_3"/>
    <property type="match status" value="1"/>
</dbReference>
<dbReference type="PANTHER" id="PTHR34610:SF3">
    <property type="entry name" value="SSL7007 PROTEIN"/>
    <property type="match status" value="1"/>
</dbReference>
<sequence length="143" mass="15992">MIRAVVDTSVIVAALLGPKGASRAVLRACLQRTLTPLMGTALFLEYESLLQREEVFAACPLEPGEREALIDAFLSVCEWVDVYYLWRPNLVDEADNHVLELAVAGQAEVIVTKNSRDFRGELRFPELSLSIMTPDAFLLDRLR</sequence>
<dbReference type="InterPro" id="IPR029060">
    <property type="entry name" value="PIN-like_dom_sf"/>
</dbReference>
<dbReference type="EMBL" id="AP024718">
    <property type="protein sequence ID" value="BCX88914.1"/>
    <property type="molecule type" value="Genomic_DNA"/>
</dbReference>
<evidence type="ECO:0000313" key="3">
    <source>
        <dbReference type="Proteomes" id="UP001321450"/>
    </source>
</evidence>
<organism evidence="2 3">
    <name type="scientific">Methylomarinovum tepidoasis</name>
    <dbReference type="NCBI Taxonomy" id="2840183"/>
    <lineage>
        <taxon>Bacteria</taxon>
        <taxon>Pseudomonadati</taxon>
        <taxon>Pseudomonadota</taxon>
        <taxon>Gammaproteobacteria</taxon>
        <taxon>Methylococcales</taxon>
        <taxon>Methylothermaceae</taxon>
        <taxon>Methylomarinovum</taxon>
    </lineage>
</organism>
<reference evidence="3" key="1">
    <citation type="journal article" date="2024" name="Int. J. Syst. Evol. Microbiol.">
        <title>Methylomarinovum tepidoasis sp. nov., a moderately thermophilic methanotroph of the family Methylothermaceae isolated from a deep-sea hydrothermal field.</title>
        <authorList>
            <person name="Hirayama H."/>
            <person name="Takaki Y."/>
            <person name="Abe M."/>
            <person name="Miyazaki M."/>
            <person name="Uematsu K."/>
            <person name="Matsui Y."/>
            <person name="Takai K."/>
        </authorList>
    </citation>
    <scope>NUCLEOTIDE SEQUENCE [LARGE SCALE GENOMIC DNA]</scope>
    <source>
        <strain evidence="3">IN45</strain>
    </source>
</reference>
<evidence type="ECO:0000313" key="2">
    <source>
        <dbReference type="EMBL" id="BCX88914.1"/>
    </source>
</evidence>
<dbReference type="AlphaFoldDB" id="A0AAU9D1Q4"/>
<feature type="domain" description="PIN" evidence="1">
    <location>
        <begin position="3"/>
        <end position="115"/>
    </location>
</feature>
<dbReference type="PANTHER" id="PTHR34610">
    <property type="entry name" value="SSL7007 PROTEIN"/>
    <property type="match status" value="1"/>
</dbReference>
<proteinExistence type="predicted"/>
<dbReference type="Proteomes" id="UP001321450">
    <property type="component" value="Chromosome"/>
</dbReference>
<dbReference type="InterPro" id="IPR002716">
    <property type="entry name" value="PIN_dom"/>
</dbReference>
<dbReference type="InterPro" id="IPR002850">
    <property type="entry name" value="PIN_toxin-like"/>
</dbReference>
<dbReference type="KEGG" id="meiy:MIN45_P1284"/>
<protein>
    <recommendedName>
        <fullName evidence="1">PIN domain-containing protein</fullName>
    </recommendedName>
</protein>
<name>A0AAU9D1Q4_9GAMM</name>
<keyword evidence="3" id="KW-1185">Reference proteome</keyword>
<gene>
    <name evidence="2" type="ORF">MIN45_P1284</name>
</gene>
<accession>A0AAU9D1Q4</accession>
<dbReference type="NCBIfam" id="TIGR00305">
    <property type="entry name" value="putative toxin-antitoxin system toxin component, PIN family"/>
    <property type="match status" value="1"/>
</dbReference>
<evidence type="ECO:0000259" key="1">
    <source>
        <dbReference type="Pfam" id="PF13470"/>
    </source>
</evidence>